<keyword evidence="3" id="KW-1185">Reference proteome</keyword>
<gene>
    <name evidence="2" type="ORF">SCLCIDRAFT_131560</name>
</gene>
<feature type="transmembrane region" description="Helical" evidence="1">
    <location>
        <begin position="23"/>
        <end position="44"/>
    </location>
</feature>
<evidence type="ECO:0000256" key="1">
    <source>
        <dbReference type="SAM" id="Phobius"/>
    </source>
</evidence>
<keyword evidence="1" id="KW-1133">Transmembrane helix</keyword>
<dbReference type="EMBL" id="KN822108">
    <property type="protein sequence ID" value="KIM56947.1"/>
    <property type="molecule type" value="Genomic_DNA"/>
</dbReference>
<evidence type="ECO:0000313" key="3">
    <source>
        <dbReference type="Proteomes" id="UP000053989"/>
    </source>
</evidence>
<reference evidence="2 3" key="1">
    <citation type="submission" date="2014-04" db="EMBL/GenBank/DDBJ databases">
        <authorList>
            <consortium name="DOE Joint Genome Institute"/>
            <person name="Kuo A."/>
            <person name="Kohler A."/>
            <person name="Nagy L.G."/>
            <person name="Floudas D."/>
            <person name="Copeland A."/>
            <person name="Barry K.W."/>
            <person name="Cichocki N."/>
            <person name="Veneault-Fourrey C."/>
            <person name="LaButti K."/>
            <person name="Lindquist E.A."/>
            <person name="Lipzen A."/>
            <person name="Lundell T."/>
            <person name="Morin E."/>
            <person name="Murat C."/>
            <person name="Sun H."/>
            <person name="Tunlid A."/>
            <person name="Henrissat B."/>
            <person name="Grigoriev I.V."/>
            <person name="Hibbett D.S."/>
            <person name="Martin F."/>
            <person name="Nordberg H.P."/>
            <person name="Cantor M.N."/>
            <person name="Hua S.X."/>
        </authorList>
    </citation>
    <scope>NUCLEOTIDE SEQUENCE [LARGE SCALE GENOMIC DNA]</scope>
    <source>
        <strain evidence="2 3">Foug A</strain>
    </source>
</reference>
<feature type="transmembrane region" description="Helical" evidence="1">
    <location>
        <begin position="98"/>
        <end position="118"/>
    </location>
</feature>
<sequence>MTGFVLHSIAESVSRHTLRQLKFIIPGAFITYIFDTHRVFLGLLNSPEPNDWARTSAFLSLVLGAVVVGLFLYLLLVPWARGIEPDYHSWRQSRILSSVIPILTAAILGGWTLLSFTLGTWTSLGYMEGTIGASGLYALVFGLIGLLPAPKVHRS</sequence>
<dbReference type="OrthoDB" id="3187264at2759"/>
<keyword evidence="1" id="KW-0472">Membrane</keyword>
<evidence type="ECO:0000313" key="2">
    <source>
        <dbReference type="EMBL" id="KIM56947.1"/>
    </source>
</evidence>
<dbReference type="HOGENOM" id="CLU_122015_0_0_1"/>
<feature type="transmembrane region" description="Helical" evidence="1">
    <location>
        <begin position="130"/>
        <end position="149"/>
    </location>
</feature>
<feature type="transmembrane region" description="Helical" evidence="1">
    <location>
        <begin position="56"/>
        <end position="77"/>
    </location>
</feature>
<dbReference type="Proteomes" id="UP000053989">
    <property type="component" value="Unassembled WGS sequence"/>
</dbReference>
<proteinExistence type="predicted"/>
<keyword evidence="1" id="KW-0812">Transmembrane</keyword>
<organism evidence="2 3">
    <name type="scientific">Scleroderma citrinum Foug A</name>
    <dbReference type="NCBI Taxonomy" id="1036808"/>
    <lineage>
        <taxon>Eukaryota</taxon>
        <taxon>Fungi</taxon>
        <taxon>Dikarya</taxon>
        <taxon>Basidiomycota</taxon>
        <taxon>Agaricomycotina</taxon>
        <taxon>Agaricomycetes</taxon>
        <taxon>Agaricomycetidae</taxon>
        <taxon>Boletales</taxon>
        <taxon>Sclerodermatineae</taxon>
        <taxon>Sclerodermataceae</taxon>
        <taxon>Scleroderma</taxon>
    </lineage>
</organism>
<name>A0A0C2ZWW0_9AGAM</name>
<accession>A0A0C2ZWW0</accession>
<dbReference type="AlphaFoldDB" id="A0A0C2ZWW0"/>
<protein>
    <submittedName>
        <fullName evidence="2">Uncharacterized protein</fullName>
    </submittedName>
</protein>
<dbReference type="InParanoid" id="A0A0C2ZWW0"/>
<reference evidence="3" key="2">
    <citation type="submission" date="2015-01" db="EMBL/GenBank/DDBJ databases">
        <title>Evolutionary Origins and Diversification of the Mycorrhizal Mutualists.</title>
        <authorList>
            <consortium name="DOE Joint Genome Institute"/>
            <consortium name="Mycorrhizal Genomics Consortium"/>
            <person name="Kohler A."/>
            <person name="Kuo A."/>
            <person name="Nagy L.G."/>
            <person name="Floudas D."/>
            <person name="Copeland A."/>
            <person name="Barry K.W."/>
            <person name="Cichocki N."/>
            <person name="Veneault-Fourrey C."/>
            <person name="LaButti K."/>
            <person name="Lindquist E.A."/>
            <person name="Lipzen A."/>
            <person name="Lundell T."/>
            <person name="Morin E."/>
            <person name="Murat C."/>
            <person name="Riley R."/>
            <person name="Ohm R."/>
            <person name="Sun H."/>
            <person name="Tunlid A."/>
            <person name="Henrissat B."/>
            <person name="Grigoriev I.V."/>
            <person name="Hibbett D.S."/>
            <person name="Martin F."/>
        </authorList>
    </citation>
    <scope>NUCLEOTIDE SEQUENCE [LARGE SCALE GENOMIC DNA]</scope>
    <source>
        <strain evidence="3">Foug A</strain>
    </source>
</reference>